<keyword evidence="6" id="KW-1185">Reference proteome</keyword>
<dbReference type="InterPro" id="IPR005119">
    <property type="entry name" value="LysR_subst-bd"/>
</dbReference>
<dbReference type="GO" id="GO:0000976">
    <property type="term" value="F:transcription cis-regulatory region binding"/>
    <property type="evidence" value="ECO:0007669"/>
    <property type="project" value="TreeGrafter"/>
</dbReference>
<keyword evidence="2" id="KW-0805">Transcription regulation</keyword>
<dbReference type="Proteomes" id="UP000317646">
    <property type="component" value="Unassembled WGS sequence"/>
</dbReference>
<dbReference type="PANTHER" id="PTHR30126:SF39">
    <property type="entry name" value="HTH-TYPE TRANSCRIPTIONAL REGULATOR CYSL"/>
    <property type="match status" value="1"/>
</dbReference>
<protein>
    <recommendedName>
        <fullName evidence="4">LysR substrate-binding domain-containing protein</fullName>
    </recommendedName>
</protein>
<proteinExistence type="inferred from homology"/>
<organism evidence="5 6">
    <name type="scientific">Hymenobacter nivis</name>
    <dbReference type="NCBI Taxonomy" id="1850093"/>
    <lineage>
        <taxon>Bacteria</taxon>
        <taxon>Pseudomonadati</taxon>
        <taxon>Bacteroidota</taxon>
        <taxon>Cytophagia</taxon>
        <taxon>Cytophagales</taxon>
        <taxon>Hymenobacteraceae</taxon>
        <taxon>Hymenobacter</taxon>
    </lineage>
</organism>
<dbReference type="RefSeq" id="WP_140469328.1">
    <property type="nucleotide sequence ID" value="NZ_RCYZ01000011.1"/>
</dbReference>
<comment type="caution">
    <text evidence="5">The sequence shown here is derived from an EMBL/GenBank/DDBJ whole genome shotgun (WGS) entry which is preliminary data.</text>
</comment>
<evidence type="ECO:0000313" key="6">
    <source>
        <dbReference type="Proteomes" id="UP000317646"/>
    </source>
</evidence>
<evidence type="ECO:0000256" key="1">
    <source>
        <dbReference type="ARBA" id="ARBA00009437"/>
    </source>
</evidence>
<feature type="domain" description="LysR substrate-binding" evidence="4">
    <location>
        <begin position="3"/>
        <end position="204"/>
    </location>
</feature>
<dbReference type="Gene3D" id="3.40.190.290">
    <property type="match status" value="1"/>
</dbReference>
<dbReference type="Pfam" id="PF03466">
    <property type="entry name" value="LysR_substrate"/>
    <property type="match status" value="1"/>
</dbReference>
<reference evidence="5 6" key="1">
    <citation type="journal article" date="2019" name="Environ. Microbiol.">
        <title>Species interactions and distinct microbial communities in high Arctic permafrost affected cryosols are associated with the CH4 and CO2 gas fluxes.</title>
        <authorList>
            <person name="Altshuler I."/>
            <person name="Hamel J."/>
            <person name="Turney S."/>
            <person name="Magnuson E."/>
            <person name="Levesque R."/>
            <person name="Greer C."/>
            <person name="Whyte L.G."/>
        </authorList>
    </citation>
    <scope>NUCLEOTIDE SEQUENCE [LARGE SCALE GENOMIC DNA]</scope>
    <source>
        <strain evidence="5 6">S9.2P</strain>
    </source>
</reference>
<evidence type="ECO:0000256" key="2">
    <source>
        <dbReference type="ARBA" id="ARBA00023015"/>
    </source>
</evidence>
<evidence type="ECO:0000256" key="3">
    <source>
        <dbReference type="ARBA" id="ARBA00023163"/>
    </source>
</evidence>
<name>A0A502GJI8_9BACT</name>
<dbReference type="EMBL" id="RCYZ01000011">
    <property type="protein sequence ID" value="TPG60953.1"/>
    <property type="molecule type" value="Genomic_DNA"/>
</dbReference>
<accession>A0A502GJI8</accession>
<dbReference type="GO" id="GO:0006355">
    <property type="term" value="P:regulation of DNA-templated transcription"/>
    <property type="evidence" value="ECO:0007669"/>
    <property type="project" value="TreeGrafter"/>
</dbReference>
<evidence type="ECO:0000259" key="4">
    <source>
        <dbReference type="Pfam" id="PF03466"/>
    </source>
</evidence>
<dbReference type="OrthoDB" id="9785745at2"/>
<dbReference type="AlphaFoldDB" id="A0A502GJI8"/>
<dbReference type="PANTHER" id="PTHR30126">
    <property type="entry name" value="HTH-TYPE TRANSCRIPTIONAL REGULATOR"/>
    <property type="match status" value="1"/>
</dbReference>
<gene>
    <name evidence="5" type="ORF">EAH73_20535</name>
</gene>
<comment type="similarity">
    <text evidence="1">Belongs to the LysR transcriptional regulatory family.</text>
</comment>
<evidence type="ECO:0000313" key="5">
    <source>
        <dbReference type="EMBL" id="TPG60953.1"/>
    </source>
</evidence>
<dbReference type="SUPFAM" id="SSF53850">
    <property type="entry name" value="Periplasmic binding protein-like II"/>
    <property type="match status" value="1"/>
</dbReference>
<sequence length="212" mass="22540">MPTLHIGASATLARYVLPRLLADFRARHPAVAVALYPANSAQVARALLRGELALGFVEGPERLPGLRYERLLFDELVAVRGATPAGPPAAPLALPEALGHPWALREPGSGTLAVVEAALLTHGVRLADLPAPRYFTGNEALKAHLLATPGALGFLSRRALMAELVSGQLEEIPIRGLYLARPLAAAWRTGEVLPLAAQQFIRLCDLSCDCLS</sequence>
<keyword evidence="3" id="KW-0804">Transcription</keyword>